<evidence type="ECO:0000313" key="3">
    <source>
        <dbReference type="Proteomes" id="UP001066276"/>
    </source>
</evidence>
<reference evidence="2" key="1">
    <citation type="journal article" date="2022" name="bioRxiv">
        <title>Sequencing and chromosome-scale assembly of the giantPleurodeles waltlgenome.</title>
        <authorList>
            <person name="Brown T."/>
            <person name="Elewa A."/>
            <person name="Iarovenko S."/>
            <person name="Subramanian E."/>
            <person name="Araus A.J."/>
            <person name="Petzold A."/>
            <person name="Susuki M."/>
            <person name="Suzuki K.-i.T."/>
            <person name="Hayashi T."/>
            <person name="Toyoda A."/>
            <person name="Oliveira C."/>
            <person name="Osipova E."/>
            <person name="Leigh N.D."/>
            <person name="Simon A."/>
            <person name="Yun M.H."/>
        </authorList>
    </citation>
    <scope>NUCLEOTIDE SEQUENCE</scope>
    <source>
        <strain evidence="2">20211129_DDA</strain>
        <tissue evidence="2">Liver</tissue>
    </source>
</reference>
<dbReference type="EMBL" id="JANPWB010000002">
    <property type="protein sequence ID" value="KAJ1209433.1"/>
    <property type="molecule type" value="Genomic_DNA"/>
</dbReference>
<comment type="caution">
    <text evidence="2">The sequence shown here is derived from an EMBL/GenBank/DDBJ whole genome shotgun (WGS) entry which is preliminary data.</text>
</comment>
<accession>A0AAV7W617</accession>
<dbReference type="PANTHER" id="PTHR31635">
    <property type="entry name" value="REVERSE TRANSCRIPTASE DOMAIN-CONTAINING PROTEIN-RELATED"/>
    <property type="match status" value="1"/>
</dbReference>
<keyword evidence="3" id="KW-1185">Reference proteome</keyword>
<protein>
    <recommendedName>
        <fullName evidence="4">Reverse transcriptase</fullName>
    </recommendedName>
</protein>
<name>A0AAV7W617_PLEWA</name>
<dbReference type="PANTHER" id="PTHR31635:SF196">
    <property type="entry name" value="REVERSE TRANSCRIPTASE DOMAIN-CONTAINING PROTEIN-RELATED"/>
    <property type="match status" value="1"/>
</dbReference>
<dbReference type="AlphaFoldDB" id="A0AAV7W617"/>
<evidence type="ECO:0000256" key="1">
    <source>
        <dbReference type="SAM" id="MobiDB-lite"/>
    </source>
</evidence>
<dbReference type="Proteomes" id="UP001066276">
    <property type="component" value="Chromosome 1_2"/>
</dbReference>
<gene>
    <name evidence="2" type="ORF">NDU88_004811</name>
</gene>
<feature type="compositionally biased region" description="Polar residues" evidence="1">
    <location>
        <begin position="1"/>
        <end position="10"/>
    </location>
</feature>
<evidence type="ECO:0008006" key="4">
    <source>
        <dbReference type="Google" id="ProtNLM"/>
    </source>
</evidence>
<proteinExistence type="predicted"/>
<sequence>MPGTPLQSIHNSRKREGPENGIEEQSTVAGAFRARVQVTTIEPVPGWRFRDTIILSQGTVDSMRCIITDYLSRNDDEHTSLATIWKVLKAVVRREVISLSAKENKAQKEQRALLEQKVAELERSHKHTGAPRVWRELEKARLQLKRLDWDRAKYAIARLKHKYYLGGNRYGKLQAHKLRAQLQTNAIKKVCSSSLGEARTDPQIAMVFSEFYRALCAADTSINTDPSLYLNNCTLTPLSQRDATLLDKPIQVQEVISAISRLKIGKSSGTDGYTPLF</sequence>
<feature type="region of interest" description="Disordered" evidence="1">
    <location>
        <begin position="1"/>
        <end position="22"/>
    </location>
</feature>
<evidence type="ECO:0000313" key="2">
    <source>
        <dbReference type="EMBL" id="KAJ1209433.1"/>
    </source>
</evidence>
<organism evidence="2 3">
    <name type="scientific">Pleurodeles waltl</name>
    <name type="common">Iberian ribbed newt</name>
    <dbReference type="NCBI Taxonomy" id="8319"/>
    <lineage>
        <taxon>Eukaryota</taxon>
        <taxon>Metazoa</taxon>
        <taxon>Chordata</taxon>
        <taxon>Craniata</taxon>
        <taxon>Vertebrata</taxon>
        <taxon>Euteleostomi</taxon>
        <taxon>Amphibia</taxon>
        <taxon>Batrachia</taxon>
        <taxon>Caudata</taxon>
        <taxon>Salamandroidea</taxon>
        <taxon>Salamandridae</taxon>
        <taxon>Pleurodelinae</taxon>
        <taxon>Pleurodeles</taxon>
    </lineage>
</organism>